<feature type="transmembrane region" description="Helical" evidence="7">
    <location>
        <begin position="904"/>
        <end position="929"/>
    </location>
</feature>
<feature type="transmembrane region" description="Helical" evidence="7">
    <location>
        <begin position="941"/>
        <end position="961"/>
    </location>
</feature>
<dbReference type="InterPro" id="IPR045863">
    <property type="entry name" value="CorA_TM1_TM2"/>
</dbReference>
<keyword evidence="2 7" id="KW-0812">Transmembrane</keyword>
<name>A0ABR4A652_9LECA</name>
<evidence type="ECO:0000256" key="7">
    <source>
        <dbReference type="SAM" id="Phobius"/>
    </source>
</evidence>
<reference evidence="8 9" key="1">
    <citation type="submission" date="2024-09" db="EMBL/GenBank/DDBJ databases">
        <title>Rethinking Asexuality: The Enigmatic Case of Functional Sexual Genes in Lepraria (Stereocaulaceae).</title>
        <authorList>
            <person name="Doellman M."/>
            <person name="Sun Y."/>
            <person name="Barcenas-Pena A."/>
            <person name="Lumbsch H.T."/>
            <person name="Grewe F."/>
        </authorList>
    </citation>
    <scope>NUCLEOTIDE SEQUENCE [LARGE SCALE GENOMIC DNA]</scope>
    <source>
        <strain evidence="8 9">Mercado 3170</strain>
    </source>
</reference>
<protein>
    <submittedName>
        <fullName evidence="8">Uncharacterized protein</fullName>
    </submittedName>
</protein>
<dbReference type="InterPro" id="IPR002523">
    <property type="entry name" value="MgTranspt_CorA/ZnTranspt_ZntB"/>
</dbReference>
<dbReference type="SUPFAM" id="SSF144083">
    <property type="entry name" value="Magnesium transport protein CorA, transmembrane region"/>
    <property type="match status" value="1"/>
</dbReference>
<evidence type="ECO:0000256" key="2">
    <source>
        <dbReference type="ARBA" id="ARBA00022692"/>
    </source>
</evidence>
<evidence type="ECO:0000256" key="3">
    <source>
        <dbReference type="ARBA" id="ARBA00022989"/>
    </source>
</evidence>
<keyword evidence="5" id="KW-0175">Coiled coil</keyword>
<proteinExistence type="predicted"/>
<evidence type="ECO:0000313" key="8">
    <source>
        <dbReference type="EMBL" id="KAL2041300.1"/>
    </source>
</evidence>
<dbReference type="Proteomes" id="UP001590950">
    <property type="component" value="Unassembled WGS sequence"/>
</dbReference>
<evidence type="ECO:0000313" key="9">
    <source>
        <dbReference type="Proteomes" id="UP001590950"/>
    </source>
</evidence>
<evidence type="ECO:0000256" key="6">
    <source>
        <dbReference type="SAM" id="MobiDB-lite"/>
    </source>
</evidence>
<dbReference type="PANTHER" id="PTHR46494:SF1">
    <property type="entry name" value="CORA FAMILY METAL ION TRANSPORTER (EUROFUNG)"/>
    <property type="match status" value="1"/>
</dbReference>
<organism evidence="8 9">
    <name type="scientific">Stereocaulon virgatum</name>
    <dbReference type="NCBI Taxonomy" id="373712"/>
    <lineage>
        <taxon>Eukaryota</taxon>
        <taxon>Fungi</taxon>
        <taxon>Dikarya</taxon>
        <taxon>Ascomycota</taxon>
        <taxon>Pezizomycotina</taxon>
        <taxon>Lecanoromycetes</taxon>
        <taxon>OSLEUM clade</taxon>
        <taxon>Lecanoromycetidae</taxon>
        <taxon>Lecanorales</taxon>
        <taxon>Lecanorineae</taxon>
        <taxon>Stereocaulaceae</taxon>
        <taxon>Stereocaulon</taxon>
    </lineage>
</organism>
<evidence type="ECO:0000256" key="4">
    <source>
        <dbReference type="ARBA" id="ARBA00023136"/>
    </source>
</evidence>
<comment type="caution">
    <text evidence="8">The sequence shown here is derived from an EMBL/GenBank/DDBJ whole genome shotgun (WGS) entry which is preliminary data.</text>
</comment>
<evidence type="ECO:0000256" key="1">
    <source>
        <dbReference type="ARBA" id="ARBA00004651"/>
    </source>
</evidence>
<gene>
    <name evidence="8" type="ORF">N7G274_005682</name>
</gene>
<feature type="region of interest" description="Disordered" evidence="6">
    <location>
        <begin position="1"/>
        <end position="140"/>
    </location>
</feature>
<evidence type="ECO:0000256" key="5">
    <source>
        <dbReference type="SAM" id="Coils"/>
    </source>
</evidence>
<comment type="subcellular location">
    <subcellularLocation>
        <location evidence="1">Cell membrane</location>
        <topology evidence="1">Multi-pass membrane protein</topology>
    </subcellularLocation>
</comment>
<feature type="compositionally biased region" description="Basic and acidic residues" evidence="6">
    <location>
        <begin position="96"/>
        <end position="107"/>
    </location>
</feature>
<dbReference type="EMBL" id="JBEFKJ010000017">
    <property type="protein sequence ID" value="KAL2041300.1"/>
    <property type="molecule type" value="Genomic_DNA"/>
</dbReference>
<keyword evidence="3 7" id="KW-1133">Transmembrane helix</keyword>
<dbReference type="Pfam" id="PF01544">
    <property type="entry name" value="CorA"/>
    <property type="match status" value="1"/>
</dbReference>
<sequence length="985" mass="110723">MTDSKDGGSQWTFLSPDDGYKYNNVEISQEGMLTEPLSFPPTGSLPSVGLPSVPATEPRPAPGLAQNANDEALGPTKEVPYKPYIGQRPTGHRRAKVPDLEKGRVSEEPTSANGHGYQVQNNSQDSGRQPSGNSITQQKEPHIKYVKLNWKMARDELLLNIGPPKSEPSEAELPKRVLWRHSEHKIMSIKKLQESLNHFESRGLSKGEVALTRRLLKRVHTISERQFVGGSFLTPSASRYDSKDLSKYTVDKTCIFFNFPYLCVANSRTRVYLKKGELEHPPRTLLQSHYRLNKTKERDEKQCIGLLKENVVRSCINEPDMIRGRASGKLTDEMVFVPQFWGLIVGLDTMITCGPIDDTALRSSAIQLIEPSSASDGDKLSLVRILFTDQGRLEDLLYPIEQCGSWFGLLNKQQQILGILGSDRAKVDPDDYKLSHGGEIVTIDNWASMLCKSRSFETLDLWMRKDIPQIRVQSAEVSQTLGERPSHQAHDANFIKDQCSHMVTPFLGWPVKDEFGEPDPLPPTERADKFLRAIYINLPTGDVMSVQERAMRPTLASAQRIAAKGRTEISQNTLVEVRSRWTTTERKGISLELFQYFELILIFFLPEPEKANSAPLETYWGAVDEILENFCKPHLAQQQADKYSAMLSSIIFNARRLHHGVYCPGPNKDPLPADGSLSNGAILLAVMVDALGAIFHLLVETVEIFRTDNRQIIDGIMEPKSKVSKYGEEACQFLEQARDQLIREADGIASVNSIGPVVTPEAITITILQRLVAGVFRNGSVEIIGLYEECLEYLAFKVERQASRKLLQKINAFLEEITIVNHVLKQQIQVLMGLRQSLDPATFQPPSIARKLRYEFECRGIDKIVQTIKEQRKYCEELHERAKTLSEQNVQLVETLQDNINKAVFIFTVVTITFLPMGFVAGYFGMNLAGISSTTRPASDFWFIALPVTFGVLVMGSIFAFKGEEVFFVVEGVLRRLKGLLSHRE</sequence>
<feature type="coiled-coil region" evidence="5">
    <location>
        <begin position="868"/>
        <end position="895"/>
    </location>
</feature>
<accession>A0ABR4A652</accession>
<feature type="compositionally biased region" description="Polar residues" evidence="6">
    <location>
        <begin position="108"/>
        <end position="138"/>
    </location>
</feature>
<keyword evidence="4 7" id="KW-0472">Membrane</keyword>
<dbReference type="PANTHER" id="PTHR46494">
    <property type="entry name" value="CORA FAMILY METAL ION TRANSPORTER (EUROFUNG)"/>
    <property type="match status" value="1"/>
</dbReference>
<keyword evidence="9" id="KW-1185">Reference proteome</keyword>
<dbReference type="Gene3D" id="1.20.58.340">
    <property type="entry name" value="Magnesium transport protein CorA, transmembrane region"/>
    <property type="match status" value="1"/>
</dbReference>